<dbReference type="GO" id="GO:0005525">
    <property type="term" value="F:GTP binding"/>
    <property type="evidence" value="ECO:0007669"/>
    <property type="project" value="UniProtKB-UniRule"/>
</dbReference>
<protein>
    <submittedName>
        <fullName evidence="8">Uncharacterized protein</fullName>
    </submittedName>
</protein>
<feature type="binding site" evidence="4">
    <location>
        <begin position="8"/>
        <end position="15"/>
    </location>
    <ligand>
        <name>ATP</name>
        <dbReference type="ChEBI" id="CHEBI:30616"/>
    </ligand>
</feature>
<gene>
    <name evidence="8" type="ORF">GPUN_0486</name>
</gene>
<evidence type="ECO:0000256" key="2">
    <source>
        <dbReference type="ARBA" id="ARBA00022840"/>
    </source>
</evidence>
<evidence type="ECO:0000259" key="6">
    <source>
        <dbReference type="Pfam" id="PF03668"/>
    </source>
</evidence>
<keyword evidence="1 4" id="KW-0547">Nucleotide-binding</keyword>
<dbReference type="Gene3D" id="3.40.50.300">
    <property type="entry name" value="P-loop containing nucleotide triphosphate hydrolases"/>
    <property type="match status" value="1"/>
</dbReference>
<proteinExistence type="inferred from homology"/>
<dbReference type="Pfam" id="PF03668">
    <property type="entry name" value="RapZ-like_N"/>
    <property type="match status" value="1"/>
</dbReference>
<feature type="domain" description="RapZ C-terminal" evidence="7">
    <location>
        <begin position="161"/>
        <end position="279"/>
    </location>
</feature>
<dbReference type="AlphaFoldDB" id="H5T8J2"/>
<name>H5T8J2_9ALTE</name>
<dbReference type="InterPro" id="IPR027417">
    <property type="entry name" value="P-loop_NTPase"/>
</dbReference>
<accession>H5T8J2</accession>
<keyword evidence="2 4" id="KW-0067">ATP-binding</keyword>
<dbReference type="PANTHER" id="PTHR30448">
    <property type="entry name" value="RNASE ADAPTER PROTEIN RAPZ"/>
    <property type="match status" value="1"/>
</dbReference>
<dbReference type="InterPro" id="IPR053930">
    <property type="entry name" value="RapZ-like_N"/>
</dbReference>
<evidence type="ECO:0000256" key="4">
    <source>
        <dbReference type="HAMAP-Rule" id="MF_00636"/>
    </source>
</evidence>
<comment type="caution">
    <text evidence="8">The sequence shown here is derived from an EMBL/GenBank/DDBJ whole genome shotgun (WGS) entry which is preliminary data.</text>
</comment>
<dbReference type="HAMAP" id="MF_00636">
    <property type="entry name" value="RapZ_like"/>
    <property type="match status" value="1"/>
</dbReference>
<dbReference type="RefSeq" id="WP_006003026.1">
    <property type="nucleotide sequence ID" value="NZ_BAET01000006.1"/>
</dbReference>
<dbReference type="PIRSF" id="PIRSF005052">
    <property type="entry name" value="P-loopkin"/>
    <property type="match status" value="1"/>
</dbReference>
<reference evidence="8 9" key="2">
    <citation type="journal article" date="2017" name="Antonie Van Leeuwenhoek">
        <title>Rhizobium rhizosphaerae sp. nov., a novel species isolated from rice rhizosphere.</title>
        <authorList>
            <person name="Zhao J.J."/>
            <person name="Zhang J."/>
            <person name="Zhang R.J."/>
            <person name="Zhang C.W."/>
            <person name="Yin H.Q."/>
            <person name="Zhang X.X."/>
        </authorList>
    </citation>
    <scope>NUCLEOTIDE SEQUENCE [LARGE SCALE GENOMIC DNA]</scope>
    <source>
        <strain evidence="8 9">ACAM 611</strain>
    </source>
</reference>
<feature type="compositionally biased region" description="Polar residues" evidence="5">
    <location>
        <begin position="288"/>
        <end position="304"/>
    </location>
</feature>
<dbReference type="PANTHER" id="PTHR30448:SF0">
    <property type="entry name" value="RNASE ADAPTER PROTEIN RAPZ"/>
    <property type="match status" value="1"/>
</dbReference>
<dbReference type="Pfam" id="PF22740">
    <property type="entry name" value="PapZ_C"/>
    <property type="match status" value="1"/>
</dbReference>
<evidence type="ECO:0000313" key="8">
    <source>
        <dbReference type="EMBL" id="GAB54633.1"/>
    </source>
</evidence>
<keyword evidence="3 4" id="KW-0342">GTP-binding</keyword>
<dbReference type="eggNOG" id="COG1660">
    <property type="taxonomic scope" value="Bacteria"/>
</dbReference>
<dbReference type="EMBL" id="BAET01000006">
    <property type="protein sequence ID" value="GAB54633.1"/>
    <property type="molecule type" value="Genomic_DNA"/>
</dbReference>
<evidence type="ECO:0000256" key="3">
    <source>
        <dbReference type="ARBA" id="ARBA00023134"/>
    </source>
</evidence>
<dbReference type="NCBIfam" id="NF003828">
    <property type="entry name" value="PRK05416.1"/>
    <property type="match status" value="1"/>
</dbReference>
<sequence>MKLLIISGRSGSGKSIALRSLEDLGYYCVDNIPVSLLPTLTHTIVEQHELVAVSIDVRNMPKSENEINELLEYLPEFWEITIIFLDASDDVLLKRYSETRRLHPLFKRSNSLVDAIDEERAILVPVAERADLHINTDKLTVHDLAELIRERVLGKKSSDLVIVFESFGFKYGIPKDADYVFDVRFLPNPHWDPDLRPMNGLDGPVELFLSGQPLVMKVIWQVQNLITTWLPHLERNNRSYVTIAIGCTGGQHRSVYVAQSLAEAFKSSHGDVQVKHREIGISKPLRKPTSSSSVEPNINVQNES</sequence>
<evidence type="ECO:0000259" key="7">
    <source>
        <dbReference type="Pfam" id="PF22740"/>
    </source>
</evidence>
<feature type="domain" description="RapZ-like N-terminal" evidence="6">
    <location>
        <begin position="1"/>
        <end position="155"/>
    </location>
</feature>
<dbReference type="OrthoDB" id="9784461at2"/>
<organism evidence="8 9">
    <name type="scientific">Glaciecola punicea ACAM 611</name>
    <dbReference type="NCBI Taxonomy" id="1121923"/>
    <lineage>
        <taxon>Bacteria</taxon>
        <taxon>Pseudomonadati</taxon>
        <taxon>Pseudomonadota</taxon>
        <taxon>Gammaproteobacteria</taxon>
        <taxon>Alteromonadales</taxon>
        <taxon>Alteromonadaceae</taxon>
        <taxon>Glaciecola</taxon>
    </lineage>
</organism>
<dbReference type="SUPFAM" id="SSF52540">
    <property type="entry name" value="P-loop containing nucleoside triphosphate hydrolases"/>
    <property type="match status" value="1"/>
</dbReference>
<dbReference type="GO" id="GO:0005524">
    <property type="term" value="F:ATP binding"/>
    <property type="evidence" value="ECO:0007669"/>
    <property type="project" value="UniProtKB-UniRule"/>
</dbReference>
<reference evidence="8 9" key="1">
    <citation type="journal article" date="2012" name="J. Bacteriol.">
        <title>Genome sequence of proteorhodopsin-containing sea ice bacterium Glaciecola punicea ACAM 611T.</title>
        <authorList>
            <person name="Qin Q.-L."/>
            <person name="Xie B.-B."/>
            <person name="Shu Y.-L."/>
            <person name="Rong J.-C."/>
            <person name="Zhao D.-L."/>
            <person name="Zhang X.-Y."/>
            <person name="Chen X.-L."/>
            <person name="Zhou B.-C."/>
            <person name="Zhanga Y.-Z."/>
        </authorList>
    </citation>
    <scope>NUCLEOTIDE SEQUENCE [LARGE SCALE GENOMIC DNA]</scope>
    <source>
        <strain evidence="8 9">ACAM 611</strain>
    </source>
</reference>
<evidence type="ECO:0000313" key="9">
    <source>
        <dbReference type="Proteomes" id="UP000053586"/>
    </source>
</evidence>
<dbReference type="InterPro" id="IPR005337">
    <property type="entry name" value="RapZ-like"/>
</dbReference>
<feature type="binding site" evidence="4">
    <location>
        <begin position="56"/>
        <end position="59"/>
    </location>
    <ligand>
        <name>GTP</name>
        <dbReference type="ChEBI" id="CHEBI:37565"/>
    </ligand>
</feature>
<dbReference type="InterPro" id="IPR053931">
    <property type="entry name" value="RapZ_C"/>
</dbReference>
<dbReference type="Proteomes" id="UP000053586">
    <property type="component" value="Unassembled WGS sequence"/>
</dbReference>
<feature type="region of interest" description="Disordered" evidence="5">
    <location>
        <begin position="277"/>
        <end position="304"/>
    </location>
</feature>
<keyword evidence="9" id="KW-1185">Reference proteome</keyword>
<evidence type="ECO:0000256" key="1">
    <source>
        <dbReference type="ARBA" id="ARBA00022741"/>
    </source>
</evidence>
<evidence type="ECO:0000256" key="5">
    <source>
        <dbReference type="SAM" id="MobiDB-lite"/>
    </source>
</evidence>